<keyword evidence="3" id="KW-1185">Reference proteome</keyword>
<reference evidence="2 3" key="1">
    <citation type="submission" date="2017-09" db="EMBL/GenBank/DDBJ databases">
        <authorList>
            <person name="Ehlers B."/>
            <person name="Leendertz F.H."/>
        </authorList>
    </citation>
    <scope>NUCLEOTIDE SEQUENCE [LARGE SCALE GENOMIC DNA]</scope>
    <source>
        <strain evidence="2 3">USBA 140</strain>
    </source>
</reference>
<evidence type="ECO:0000313" key="2">
    <source>
        <dbReference type="EMBL" id="SOD89062.1"/>
    </source>
</evidence>
<dbReference type="RefSeq" id="WP_097277022.1">
    <property type="nucleotide sequence ID" value="NZ_OCNJ01000001.1"/>
</dbReference>
<feature type="chain" id="PRO_5013216489" description="HdeA/HdeB family protein" evidence="1">
    <location>
        <begin position="22"/>
        <end position="105"/>
    </location>
</feature>
<sequence length="105" mass="11305">MRRRLALLLLPLCLAASPAAARQDGPVLAYACFMEYGAEMSDARSDAGRLRPAAAQRRLSAYIASLGLDRDADTAAVRAAYDLRRATPDLRAACAAFLDTLPENH</sequence>
<proteinExistence type="predicted"/>
<evidence type="ECO:0000256" key="1">
    <source>
        <dbReference type="SAM" id="SignalP"/>
    </source>
</evidence>
<feature type="signal peptide" evidence="1">
    <location>
        <begin position="1"/>
        <end position="21"/>
    </location>
</feature>
<dbReference type="EMBL" id="OCNJ01000001">
    <property type="protein sequence ID" value="SOD89062.1"/>
    <property type="molecule type" value="Genomic_DNA"/>
</dbReference>
<organism evidence="2 3">
    <name type="scientific">Caenispirillum bisanense</name>
    <dbReference type="NCBI Taxonomy" id="414052"/>
    <lineage>
        <taxon>Bacteria</taxon>
        <taxon>Pseudomonadati</taxon>
        <taxon>Pseudomonadota</taxon>
        <taxon>Alphaproteobacteria</taxon>
        <taxon>Rhodospirillales</taxon>
        <taxon>Novispirillaceae</taxon>
        <taxon>Caenispirillum</taxon>
    </lineage>
</organism>
<evidence type="ECO:0008006" key="4">
    <source>
        <dbReference type="Google" id="ProtNLM"/>
    </source>
</evidence>
<accession>A0A286G0T7</accession>
<gene>
    <name evidence="2" type="ORF">SAMN05421508_101100</name>
</gene>
<protein>
    <recommendedName>
        <fullName evidence="4">HdeA/HdeB family protein</fullName>
    </recommendedName>
</protein>
<dbReference type="Proteomes" id="UP000219621">
    <property type="component" value="Unassembled WGS sequence"/>
</dbReference>
<dbReference type="AlphaFoldDB" id="A0A286G0T7"/>
<keyword evidence="1" id="KW-0732">Signal</keyword>
<evidence type="ECO:0000313" key="3">
    <source>
        <dbReference type="Proteomes" id="UP000219621"/>
    </source>
</evidence>
<name>A0A286G0T7_9PROT</name>